<organism evidence="1 2">
    <name type="scientific">Thermobifida halotolerans</name>
    <dbReference type="NCBI Taxonomy" id="483545"/>
    <lineage>
        <taxon>Bacteria</taxon>
        <taxon>Bacillati</taxon>
        <taxon>Actinomycetota</taxon>
        <taxon>Actinomycetes</taxon>
        <taxon>Streptosporangiales</taxon>
        <taxon>Nocardiopsidaceae</taxon>
        <taxon>Thermobifida</taxon>
    </lineage>
</organism>
<reference evidence="1" key="1">
    <citation type="submission" date="2020-10" db="EMBL/GenBank/DDBJ databases">
        <title>De novo genome project of the cellulose decomposer Thermobifida halotolerans type strain.</title>
        <authorList>
            <person name="Nagy I."/>
            <person name="Horvath B."/>
            <person name="Kukolya J."/>
            <person name="Nagy I."/>
            <person name="Orsini M."/>
        </authorList>
    </citation>
    <scope>NUCLEOTIDE SEQUENCE</scope>
    <source>
        <strain evidence="1">DSM 44931</strain>
    </source>
</reference>
<dbReference type="Gene3D" id="3.40.830.10">
    <property type="entry name" value="LigB-like"/>
    <property type="match status" value="1"/>
</dbReference>
<dbReference type="RefSeq" id="WP_068689242.1">
    <property type="nucleotide sequence ID" value="NZ_CP063196.1"/>
</dbReference>
<sequence length="214" mass="22678">MITTAAVCPHPPLLLRELTGQQDAAAGLRDACRTVLGRVLRPPVEHVAVVGGAPAALGTRRPDLARGLPLSLRVAVRLLEEADWTGSVELHPVAEDAPVEECLRRGRELAAARRPTALLVAGDGSACRGPRAPGHLDARAHGFDGDLVDALREGDPARLAALDPETARELMVQGRAALQVLAGAAAERAAPPRPDVVYADDPYGVMYVVAEWRW</sequence>
<accession>A0AA97M4T6</accession>
<protein>
    <recommendedName>
        <fullName evidence="3">Extradiol ring-cleavage dioxygenase class III enzyme subunit B domain-containing protein</fullName>
    </recommendedName>
</protein>
<evidence type="ECO:0000313" key="2">
    <source>
        <dbReference type="Proteomes" id="UP000265719"/>
    </source>
</evidence>
<dbReference type="Proteomes" id="UP000265719">
    <property type="component" value="Chromosome"/>
</dbReference>
<dbReference type="KEGG" id="thao:NI17_004190"/>
<dbReference type="EMBL" id="CP063196">
    <property type="protein sequence ID" value="UOE20441.1"/>
    <property type="molecule type" value="Genomic_DNA"/>
</dbReference>
<evidence type="ECO:0000313" key="1">
    <source>
        <dbReference type="EMBL" id="UOE20441.1"/>
    </source>
</evidence>
<name>A0AA97M4T6_9ACTN</name>
<evidence type="ECO:0008006" key="3">
    <source>
        <dbReference type="Google" id="ProtNLM"/>
    </source>
</evidence>
<dbReference type="AlphaFoldDB" id="A0AA97M4T6"/>
<gene>
    <name evidence="1" type="ORF">NI17_004190</name>
</gene>
<keyword evidence="2" id="KW-1185">Reference proteome</keyword>
<proteinExistence type="predicted"/>